<comment type="subcellular location">
    <subcellularLocation>
        <location evidence="1">Membrane</location>
        <topology evidence="1">Multi-pass membrane protein</topology>
    </subcellularLocation>
</comment>
<feature type="transmembrane region" description="Helical" evidence="6">
    <location>
        <begin position="69"/>
        <end position="92"/>
    </location>
</feature>
<keyword evidence="2 6" id="KW-0812">Transmembrane</keyword>
<dbReference type="OrthoDB" id="6151390at2759"/>
<accession>A0A8S3SLV6</accession>
<dbReference type="PANTHER" id="PTHR19282:SF452">
    <property type="entry name" value="LD03691P"/>
    <property type="match status" value="1"/>
</dbReference>
<name>A0A8S3SLV6_MYTED</name>
<evidence type="ECO:0000256" key="4">
    <source>
        <dbReference type="ARBA" id="ARBA00023136"/>
    </source>
</evidence>
<feature type="region of interest" description="Disordered" evidence="5">
    <location>
        <begin position="702"/>
        <end position="804"/>
    </location>
</feature>
<feature type="transmembrane region" description="Helical" evidence="6">
    <location>
        <begin position="12"/>
        <end position="37"/>
    </location>
</feature>
<dbReference type="GO" id="GO:0016020">
    <property type="term" value="C:membrane"/>
    <property type="evidence" value="ECO:0007669"/>
    <property type="project" value="UniProtKB-SubCell"/>
</dbReference>
<feature type="compositionally biased region" description="Basic and acidic residues" evidence="5">
    <location>
        <begin position="781"/>
        <end position="793"/>
    </location>
</feature>
<dbReference type="AlphaFoldDB" id="A0A8S3SLV6"/>
<feature type="transmembrane region" description="Helical" evidence="6">
    <location>
        <begin position="212"/>
        <end position="238"/>
    </location>
</feature>
<organism evidence="7 8">
    <name type="scientific">Mytilus edulis</name>
    <name type="common">Blue mussel</name>
    <dbReference type="NCBI Taxonomy" id="6550"/>
    <lineage>
        <taxon>Eukaryota</taxon>
        <taxon>Metazoa</taxon>
        <taxon>Spiralia</taxon>
        <taxon>Lophotrochozoa</taxon>
        <taxon>Mollusca</taxon>
        <taxon>Bivalvia</taxon>
        <taxon>Autobranchia</taxon>
        <taxon>Pteriomorphia</taxon>
        <taxon>Mytilida</taxon>
        <taxon>Mytiloidea</taxon>
        <taxon>Mytilidae</taxon>
        <taxon>Mytilinae</taxon>
        <taxon>Mytilus</taxon>
    </lineage>
</organism>
<evidence type="ECO:0000313" key="7">
    <source>
        <dbReference type="EMBL" id="CAG2222694.1"/>
    </source>
</evidence>
<evidence type="ECO:0000256" key="1">
    <source>
        <dbReference type="ARBA" id="ARBA00004141"/>
    </source>
</evidence>
<evidence type="ECO:0000256" key="6">
    <source>
        <dbReference type="SAM" id="Phobius"/>
    </source>
</evidence>
<feature type="transmembrane region" description="Helical" evidence="6">
    <location>
        <begin position="502"/>
        <end position="524"/>
    </location>
</feature>
<reference evidence="7" key="1">
    <citation type="submission" date="2021-03" db="EMBL/GenBank/DDBJ databases">
        <authorList>
            <person name="Bekaert M."/>
        </authorList>
    </citation>
    <scope>NUCLEOTIDE SEQUENCE</scope>
</reference>
<feature type="transmembrane region" description="Helical" evidence="6">
    <location>
        <begin position="346"/>
        <end position="368"/>
    </location>
</feature>
<feature type="transmembrane region" description="Helical" evidence="6">
    <location>
        <begin position="135"/>
        <end position="154"/>
    </location>
</feature>
<evidence type="ECO:0000256" key="2">
    <source>
        <dbReference type="ARBA" id="ARBA00022692"/>
    </source>
</evidence>
<evidence type="ECO:0008006" key="9">
    <source>
        <dbReference type="Google" id="ProtNLM"/>
    </source>
</evidence>
<evidence type="ECO:0000256" key="5">
    <source>
        <dbReference type="SAM" id="MobiDB-lite"/>
    </source>
</evidence>
<dbReference type="Proteomes" id="UP000683360">
    <property type="component" value="Unassembled WGS sequence"/>
</dbReference>
<evidence type="ECO:0000313" key="8">
    <source>
        <dbReference type="Proteomes" id="UP000683360"/>
    </source>
</evidence>
<feature type="compositionally biased region" description="Acidic residues" evidence="5">
    <location>
        <begin position="794"/>
        <end position="804"/>
    </location>
</feature>
<proteinExistence type="predicted"/>
<protein>
    <recommendedName>
        <fullName evidence="9">TSPAN9</fullName>
    </recommendedName>
</protein>
<feature type="transmembrane region" description="Helical" evidence="6">
    <location>
        <begin position="417"/>
        <end position="440"/>
    </location>
</feature>
<dbReference type="InterPro" id="IPR018499">
    <property type="entry name" value="Tetraspanin/Peripherin"/>
</dbReference>
<keyword evidence="4 6" id="KW-0472">Membrane</keyword>
<comment type="caution">
    <text evidence="7">The sequence shown here is derived from an EMBL/GenBank/DDBJ whole genome shotgun (WGS) entry which is preliminary data.</text>
</comment>
<evidence type="ECO:0000256" key="3">
    <source>
        <dbReference type="ARBA" id="ARBA00022989"/>
    </source>
</evidence>
<feature type="transmembrane region" description="Helical" evidence="6">
    <location>
        <begin position="655"/>
        <end position="678"/>
    </location>
</feature>
<gene>
    <name evidence="7" type="ORF">MEDL_35999</name>
</gene>
<feature type="compositionally biased region" description="Basic and acidic residues" evidence="5">
    <location>
        <begin position="737"/>
        <end position="770"/>
    </location>
</feature>
<dbReference type="PANTHER" id="PTHR19282">
    <property type="entry name" value="TETRASPANIN"/>
    <property type="match status" value="1"/>
</dbReference>
<dbReference type="Pfam" id="PF00335">
    <property type="entry name" value="Tetraspanin"/>
    <property type="match status" value="1"/>
</dbReference>
<dbReference type="EMBL" id="CAJPWZ010001766">
    <property type="protein sequence ID" value="CAG2222694.1"/>
    <property type="molecule type" value="Genomic_DNA"/>
</dbReference>
<keyword evidence="8" id="KW-1185">Reference proteome</keyword>
<feature type="transmembrane region" description="Helical" evidence="6">
    <location>
        <begin position="174"/>
        <end position="200"/>
    </location>
</feature>
<feature type="transmembrane region" description="Helical" evidence="6">
    <location>
        <begin position="472"/>
        <end position="495"/>
    </location>
</feature>
<keyword evidence="3 6" id="KW-1133">Transmembrane helix</keyword>
<sequence>MAKVRRGRFTLSTNIIMTASLITRTLAFGYIMMSIYIKVGDDILDEDVIKVVDMEDVAGMPLGTTMKSIVWSLIGVFVLELITGIFGIWGAIGRRQQMLAIKSSLRDTLYTYTQAYHQGSSYMSNTYHYDTFPSFLSKVIGTGLLGLGLTLIGDKFINNSALRYIFRQIQFHNYYFYDILVGLAASAVVIGILTMVTSITGLIGSWRKSSKLLITGSVMSNILHIPRIIAIVICIYLVEEIDDGMKYQLGVQQQGYYYGGGSQNTLTRNWNEMIMTLQCCGVNYYYETWSRNYGNRFCCTNAHESRMDPGSHYSNIDSSILSYFGGCYEHKTDTCTDVILFKTRMYIGWFIAIVLLQVVIEILGLIFANKEYLFISTLKNVETTTENESTATSIFRTAFQGIQSFLVNNWRRSRITLVYLISLIVLFISNVGLLGIAINIRYDTVFGNSDIQDILSRFSIANHTFSKALNTFSIVVSTFSSLSIVAIIYSVVAIVSWRWRRIFLYTSAGLWSVILVANIVQIGLWGKFITSVDSDIEGKMRTELTSQFSYMYSHASGHHHRETSLSWNTLFVKAECCGVGTYMPDSFTSSYWYMYRRDSASQRIPVQCCKSQTDVYPYTSLSDTDCTDNFFNGYYHSQGCDSVVEDRLKMFSIPFFVFMAVVILAEISCIVMTIYDAVRLPSEPNTMHLEEKANEGKVELLEVDEKPSSKPANTVSDKKDKKKKKKKENSRNPAKKNTNDDKKEETDSIDEHKNDETENMHQEKEDKTMKDTSIQINEESPSDRTELKDKLIEDGDGEDLVEED</sequence>